<name>A0AAV3RDZ1_LITER</name>
<sequence length="189" mass="21539">MKGRILSIEAIHVIQALKRAQRTNPTTLPLRVTTLLPRLLKADLISTFKELLRQQQFKIALVVFSSIKSEYKIELTLYAELVNALTSKGCFEEVDKLVCEIVEEGRIDIEDKGLVKFVKALVEGERRESTVKIYGLLKKCGWGEGFEVDEYVAEVLSKGLRRMGEEKLADEIDEDVKRLFRNNLAKNVV</sequence>
<dbReference type="PANTHER" id="PTHR47594:SF3">
    <property type="entry name" value="PROTEIN THYLAKOID ASSEMBLY 8, CHLOROPLASTIC"/>
    <property type="match status" value="1"/>
</dbReference>
<dbReference type="Gene3D" id="1.25.40.10">
    <property type="entry name" value="Tetratricopeptide repeat domain"/>
    <property type="match status" value="1"/>
</dbReference>
<dbReference type="GO" id="GO:0000373">
    <property type="term" value="P:Group II intron splicing"/>
    <property type="evidence" value="ECO:0007669"/>
    <property type="project" value="InterPro"/>
</dbReference>
<dbReference type="GO" id="GO:0009658">
    <property type="term" value="P:chloroplast organization"/>
    <property type="evidence" value="ECO:0007669"/>
    <property type="project" value="InterPro"/>
</dbReference>
<gene>
    <name evidence="1" type="ORF">LIER_26869</name>
</gene>
<reference evidence="1 2" key="1">
    <citation type="submission" date="2024-01" db="EMBL/GenBank/DDBJ databases">
        <title>The complete chloroplast genome sequence of Lithospermum erythrorhizon: insights into the phylogenetic relationship among Boraginaceae species and the maternal lineages of purple gromwells.</title>
        <authorList>
            <person name="Okada T."/>
            <person name="Watanabe K."/>
        </authorList>
    </citation>
    <scope>NUCLEOTIDE SEQUENCE [LARGE SCALE GENOMIC DNA]</scope>
</reference>
<dbReference type="AlphaFoldDB" id="A0AAV3RDZ1"/>
<dbReference type="InterPro" id="IPR011990">
    <property type="entry name" value="TPR-like_helical_dom_sf"/>
</dbReference>
<comment type="caution">
    <text evidence="1">The sequence shown here is derived from an EMBL/GenBank/DDBJ whole genome shotgun (WGS) entry which is preliminary data.</text>
</comment>
<organism evidence="1 2">
    <name type="scientific">Lithospermum erythrorhizon</name>
    <name type="common">Purple gromwell</name>
    <name type="synonym">Lithospermum officinale var. erythrorhizon</name>
    <dbReference type="NCBI Taxonomy" id="34254"/>
    <lineage>
        <taxon>Eukaryota</taxon>
        <taxon>Viridiplantae</taxon>
        <taxon>Streptophyta</taxon>
        <taxon>Embryophyta</taxon>
        <taxon>Tracheophyta</taxon>
        <taxon>Spermatophyta</taxon>
        <taxon>Magnoliopsida</taxon>
        <taxon>eudicotyledons</taxon>
        <taxon>Gunneridae</taxon>
        <taxon>Pentapetalae</taxon>
        <taxon>asterids</taxon>
        <taxon>lamiids</taxon>
        <taxon>Boraginales</taxon>
        <taxon>Boraginaceae</taxon>
        <taxon>Boraginoideae</taxon>
        <taxon>Lithospermeae</taxon>
        <taxon>Lithospermum</taxon>
    </lineage>
</organism>
<evidence type="ECO:0000313" key="1">
    <source>
        <dbReference type="EMBL" id="GAA0173207.1"/>
    </source>
</evidence>
<dbReference type="GO" id="GO:0003723">
    <property type="term" value="F:RNA binding"/>
    <property type="evidence" value="ECO:0007669"/>
    <property type="project" value="InterPro"/>
</dbReference>
<accession>A0AAV3RDZ1</accession>
<keyword evidence="2" id="KW-1185">Reference proteome</keyword>
<dbReference type="EMBL" id="BAABME010008494">
    <property type="protein sequence ID" value="GAA0173207.1"/>
    <property type="molecule type" value="Genomic_DNA"/>
</dbReference>
<evidence type="ECO:0000313" key="2">
    <source>
        <dbReference type="Proteomes" id="UP001454036"/>
    </source>
</evidence>
<protein>
    <submittedName>
        <fullName evidence="1">Uncharacterized protein</fullName>
    </submittedName>
</protein>
<proteinExistence type="predicted"/>
<dbReference type="PANTHER" id="PTHR47594">
    <property type="entry name" value="PPR CONTAINING PLANT-LIKE PROTEIN"/>
    <property type="match status" value="1"/>
</dbReference>
<dbReference type="InterPro" id="IPR044190">
    <property type="entry name" value="THA8-like"/>
</dbReference>
<dbReference type="Proteomes" id="UP001454036">
    <property type="component" value="Unassembled WGS sequence"/>
</dbReference>